<dbReference type="Gene3D" id="3.40.50.1580">
    <property type="entry name" value="Nucleoside phosphorylase domain"/>
    <property type="match status" value="1"/>
</dbReference>
<gene>
    <name evidence="5" type="ORF">AOZ06_12480</name>
</gene>
<keyword evidence="6" id="KW-1185">Reference proteome</keyword>
<dbReference type="EMBL" id="CP012752">
    <property type="protein sequence ID" value="ALG07613.1"/>
    <property type="molecule type" value="Genomic_DNA"/>
</dbReference>
<dbReference type="Pfam" id="PF01048">
    <property type="entry name" value="PNP_UDP_1"/>
    <property type="match status" value="1"/>
</dbReference>
<dbReference type="PANTHER" id="PTHR43691">
    <property type="entry name" value="URIDINE PHOSPHORYLASE"/>
    <property type="match status" value="1"/>
</dbReference>
<dbReference type="STRING" id="860235.AOZ06_12480"/>
<protein>
    <recommendedName>
        <fullName evidence="2">Uridine phosphorylase</fullName>
        <ecNumber evidence="1">2.4.2.3</ecNumber>
    </recommendedName>
</protein>
<feature type="domain" description="Nucleoside phosphorylase" evidence="4">
    <location>
        <begin position="21"/>
        <end position="216"/>
    </location>
</feature>
<dbReference type="EC" id="2.4.2.3" evidence="1"/>
<dbReference type="GO" id="GO:0009116">
    <property type="term" value="P:nucleoside metabolic process"/>
    <property type="evidence" value="ECO:0007669"/>
    <property type="project" value="InterPro"/>
</dbReference>
<dbReference type="GO" id="GO:0004850">
    <property type="term" value="F:uridine phosphorylase activity"/>
    <property type="evidence" value="ECO:0007669"/>
    <property type="project" value="UniProtKB-EC"/>
</dbReference>
<accession>A0A0N9I0B9</accession>
<dbReference type="KEGG" id="kphy:AOZ06_12480"/>
<evidence type="ECO:0000256" key="1">
    <source>
        <dbReference type="ARBA" id="ARBA00011888"/>
    </source>
</evidence>
<evidence type="ECO:0000313" key="5">
    <source>
        <dbReference type="EMBL" id="ALG07613.1"/>
    </source>
</evidence>
<dbReference type="PANTHER" id="PTHR43691:SF11">
    <property type="entry name" value="FI09636P-RELATED"/>
    <property type="match status" value="1"/>
</dbReference>
<dbReference type="RefSeq" id="WP_054289580.1">
    <property type="nucleotide sequence ID" value="NZ_CP012752.1"/>
</dbReference>
<dbReference type="OrthoDB" id="9782889at2"/>
<dbReference type="AlphaFoldDB" id="A0A0N9I0B9"/>
<evidence type="ECO:0000256" key="3">
    <source>
        <dbReference type="ARBA" id="ARBA00048447"/>
    </source>
</evidence>
<evidence type="ECO:0000313" key="6">
    <source>
        <dbReference type="Proteomes" id="UP000063699"/>
    </source>
</evidence>
<organism evidence="5 6">
    <name type="scientific">Kibdelosporangium phytohabitans</name>
    <dbReference type="NCBI Taxonomy" id="860235"/>
    <lineage>
        <taxon>Bacteria</taxon>
        <taxon>Bacillati</taxon>
        <taxon>Actinomycetota</taxon>
        <taxon>Actinomycetes</taxon>
        <taxon>Pseudonocardiales</taxon>
        <taxon>Pseudonocardiaceae</taxon>
        <taxon>Kibdelosporangium</taxon>
    </lineage>
</organism>
<name>A0A0N9I0B9_9PSEU</name>
<dbReference type="InterPro" id="IPR000845">
    <property type="entry name" value="Nucleoside_phosphorylase_d"/>
</dbReference>
<evidence type="ECO:0000256" key="2">
    <source>
        <dbReference type="ARBA" id="ARBA00021980"/>
    </source>
</evidence>
<dbReference type="GO" id="GO:0005829">
    <property type="term" value="C:cytosol"/>
    <property type="evidence" value="ECO:0007669"/>
    <property type="project" value="TreeGrafter"/>
</dbReference>
<dbReference type="Proteomes" id="UP000063699">
    <property type="component" value="Chromosome"/>
</dbReference>
<reference evidence="5 6" key="1">
    <citation type="submission" date="2015-07" db="EMBL/GenBank/DDBJ databases">
        <title>Genome sequencing of Kibdelosporangium phytohabitans.</title>
        <authorList>
            <person name="Qin S."/>
            <person name="Xing K."/>
        </authorList>
    </citation>
    <scope>NUCLEOTIDE SEQUENCE [LARGE SCALE GENOMIC DNA]</scope>
    <source>
        <strain evidence="5 6">KLBMP1111</strain>
    </source>
</reference>
<dbReference type="SUPFAM" id="SSF53167">
    <property type="entry name" value="Purine and uridine phosphorylases"/>
    <property type="match status" value="1"/>
</dbReference>
<evidence type="ECO:0000259" key="4">
    <source>
        <dbReference type="Pfam" id="PF01048"/>
    </source>
</evidence>
<proteinExistence type="predicted"/>
<sequence>MADSTERAWFLRCAADEVADRAVLVGDRGRVTKAATLLDDARVLNEDRGLSAVTGTYQGQTVTVAAFGMGAPIAGVVLHELAMLGVRRFLRLGTVLGIGGTGLGSLVLAEGAVRNESTSGTYLPPGFPAIADHEMNTALRSALAAGSRPWTTGLIASYDGFYTEMFAAEPARGAETRARMEELGRYGVKAVDMETSAVLVVARAVGARAASLCLASVDGLSQDKLTDGRTEAELDLLVTGLTALASVH</sequence>
<dbReference type="InterPro" id="IPR035994">
    <property type="entry name" value="Nucleoside_phosphorylase_sf"/>
</dbReference>
<comment type="catalytic activity">
    <reaction evidence="3">
        <text>uridine + phosphate = alpha-D-ribose 1-phosphate + uracil</text>
        <dbReference type="Rhea" id="RHEA:24388"/>
        <dbReference type="ChEBI" id="CHEBI:16704"/>
        <dbReference type="ChEBI" id="CHEBI:17568"/>
        <dbReference type="ChEBI" id="CHEBI:43474"/>
        <dbReference type="ChEBI" id="CHEBI:57720"/>
        <dbReference type="EC" id="2.4.2.3"/>
    </reaction>
</comment>